<keyword evidence="1" id="KW-1133">Transmembrane helix</keyword>
<dbReference type="InterPro" id="IPR005133">
    <property type="entry name" value="PhaG_MnhG_YufB"/>
</dbReference>
<dbReference type="AlphaFoldDB" id="A0A091BBC3"/>
<dbReference type="RefSeq" id="WP_043797551.1">
    <property type="nucleotide sequence ID" value="NZ_AUFF01000007.1"/>
</dbReference>
<feature type="transmembrane region" description="Helical" evidence="1">
    <location>
        <begin position="70"/>
        <end position="92"/>
    </location>
</feature>
<dbReference type="PANTHER" id="PTHR34703:SF1">
    <property type="entry name" value="ANTIPORTER SUBUNIT MNHG2-RELATED"/>
    <property type="match status" value="1"/>
</dbReference>
<sequence length="118" mass="12332">MSTGNLLVDAGVAALLVGSGVLVVASAVGFLRLPGFFRRMHPPALAYTLGTWCVAGAATLHLSVLQGRAALHPLLLPALLALTVPVTTVLLARVSLFRRRQAGIEGTPTASLPRDREQ</sequence>
<dbReference type="STRING" id="1121013.GCA_000426365_02322"/>
<evidence type="ECO:0000256" key="1">
    <source>
        <dbReference type="SAM" id="Phobius"/>
    </source>
</evidence>
<feature type="transmembrane region" description="Helical" evidence="1">
    <location>
        <begin position="45"/>
        <end position="64"/>
    </location>
</feature>
<evidence type="ECO:0000313" key="2">
    <source>
        <dbReference type="EMBL" id="KFN49928.1"/>
    </source>
</evidence>
<evidence type="ECO:0008006" key="4">
    <source>
        <dbReference type="Google" id="ProtNLM"/>
    </source>
</evidence>
<dbReference type="PANTHER" id="PTHR34703">
    <property type="entry name" value="ANTIPORTER SUBUNIT MNHG2-RELATED"/>
    <property type="match status" value="1"/>
</dbReference>
<comment type="caution">
    <text evidence="2">The sequence shown here is derived from an EMBL/GenBank/DDBJ whole genome shotgun (WGS) entry which is preliminary data.</text>
</comment>
<keyword evidence="1" id="KW-0812">Transmembrane</keyword>
<accession>A0A091BBC3</accession>
<dbReference type="eggNOG" id="COG1320">
    <property type="taxonomic scope" value="Bacteria"/>
</dbReference>
<gene>
    <name evidence="2" type="ORF">P873_08780</name>
</gene>
<dbReference type="OrthoDB" id="9813804at2"/>
<dbReference type="GO" id="GO:0015385">
    <property type="term" value="F:sodium:proton antiporter activity"/>
    <property type="evidence" value="ECO:0007669"/>
    <property type="project" value="TreeGrafter"/>
</dbReference>
<keyword evidence="1" id="KW-0472">Membrane</keyword>
<organism evidence="2 3">
    <name type="scientific">Arenimonas composti TR7-09 = DSM 18010</name>
    <dbReference type="NCBI Taxonomy" id="1121013"/>
    <lineage>
        <taxon>Bacteria</taxon>
        <taxon>Pseudomonadati</taxon>
        <taxon>Pseudomonadota</taxon>
        <taxon>Gammaproteobacteria</taxon>
        <taxon>Lysobacterales</taxon>
        <taxon>Lysobacteraceae</taxon>
        <taxon>Arenimonas</taxon>
    </lineage>
</organism>
<evidence type="ECO:0000313" key="3">
    <source>
        <dbReference type="Proteomes" id="UP000029391"/>
    </source>
</evidence>
<dbReference type="Pfam" id="PF03334">
    <property type="entry name" value="PhaG_MnhG_YufB"/>
    <property type="match status" value="1"/>
</dbReference>
<protein>
    <recommendedName>
        <fullName evidence="4">Cation:proton antiporter</fullName>
    </recommendedName>
</protein>
<dbReference type="EMBL" id="AWXU01000027">
    <property type="protein sequence ID" value="KFN49928.1"/>
    <property type="molecule type" value="Genomic_DNA"/>
</dbReference>
<keyword evidence="3" id="KW-1185">Reference proteome</keyword>
<name>A0A091BBC3_9GAMM</name>
<reference evidence="2 3" key="1">
    <citation type="submission" date="2013-09" db="EMBL/GenBank/DDBJ databases">
        <title>Genome sequencing of Arenimonas composti.</title>
        <authorList>
            <person name="Chen F."/>
            <person name="Wang G."/>
        </authorList>
    </citation>
    <scope>NUCLEOTIDE SEQUENCE [LARGE SCALE GENOMIC DNA]</scope>
    <source>
        <strain evidence="2 3">TR7-09</strain>
    </source>
</reference>
<dbReference type="Proteomes" id="UP000029391">
    <property type="component" value="Unassembled WGS sequence"/>
</dbReference>
<proteinExistence type="predicted"/>
<feature type="transmembrane region" description="Helical" evidence="1">
    <location>
        <begin position="12"/>
        <end position="33"/>
    </location>
</feature>